<dbReference type="GO" id="GO:0005524">
    <property type="term" value="F:ATP binding"/>
    <property type="evidence" value="ECO:0007669"/>
    <property type="project" value="InterPro"/>
</dbReference>
<accession>A0A1X0WDJ5</accession>
<dbReference type="Proteomes" id="UP000192536">
    <property type="component" value="Unassembled WGS sequence"/>
</dbReference>
<comment type="caution">
    <text evidence="1">The sequence shown here is derived from an EMBL/GenBank/DDBJ whole genome shotgun (WGS) entry which is preliminary data.</text>
</comment>
<reference evidence="1 2" key="1">
    <citation type="journal article" date="2017" name="Int. J. Syst. Evol. Microbiol.">
        <title>Rouxiella badensis sp. nov. and Rouxiella silvae sp. nov. isolated from peat bog soil in Germany and emendation of the genus description.</title>
        <authorList>
            <person name="Le Fleche-Mateos A."/>
            <person name="Kugler J.H."/>
            <person name="Hansen S.H."/>
            <person name="Syldatk C."/>
            <person name="Hausmann R."/>
            <person name="Lomprez F."/>
            <person name="Vandenbogaert M."/>
            <person name="Manuguerra J.C."/>
            <person name="Grimont P.A."/>
        </authorList>
    </citation>
    <scope>NUCLEOTIDE SEQUENCE [LARGE SCALE GENOMIC DNA]</scope>
    <source>
        <strain evidence="1 2">DSM 100043</strain>
    </source>
</reference>
<dbReference type="GO" id="GO:0006508">
    <property type="term" value="P:proteolysis"/>
    <property type="evidence" value="ECO:0007669"/>
    <property type="project" value="InterPro"/>
</dbReference>
<dbReference type="GO" id="GO:0004176">
    <property type="term" value="F:ATP-dependent peptidase activity"/>
    <property type="evidence" value="ECO:0007669"/>
    <property type="project" value="InterPro"/>
</dbReference>
<name>A0A1X0WDJ5_9GAMM</name>
<dbReference type="EMBL" id="MRWE01000022">
    <property type="protein sequence ID" value="ORJ24852.1"/>
    <property type="molecule type" value="Genomic_DNA"/>
</dbReference>
<dbReference type="SUPFAM" id="SSF140990">
    <property type="entry name" value="FtsH protease domain-like"/>
    <property type="match status" value="1"/>
</dbReference>
<dbReference type="AlphaFoldDB" id="A0A1X0WDJ5"/>
<protein>
    <recommendedName>
        <fullName evidence="3">Peptidase M41 domain-containing protein</fullName>
    </recommendedName>
</protein>
<evidence type="ECO:0000313" key="1">
    <source>
        <dbReference type="EMBL" id="ORJ24852.1"/>
    </source>
</evidence>
<evidence type="ECO:0000313" key="2">
    <source>
        <dbReference type="Proteomes" id="UP000192536"/>
    </source>
</evidence>
<keyword evidence="2" id="KW-1185">Reference proteome</keyword>
<dbReference type="GO" id="GO:0004222">
    <property type="term" value="F:metalloendopeptidase activity"/>
    <property type="evidence" value="ECO:0007669"/>
    <property type="project" value="InterPro"/>
</dbReference>
<sequence length="191" mass="21662">MSEAVIIEFSRKPLWKRSMAVHEAGHAVAAWLNGAINIEISLADEFRIAKGSSGKISDDCRAVCFHDTYNARTYILVDMIILFAGVMAEHLYSDEDPKILLKKSGRGDAVDIQKLLDEHRQSGAIEDECQALYGRAYSLSLELVKRYWWEIIALAKLTENFNYIPYNKIRSLLGMFPSMNQGFNILKELEA</sequence>
<proteinExistence type="predicted"/>
<dbReference type="RefSeq" id="WP_084912757.1">
    <property type="nucleotide sequence ID" value="NZ_MRWE01000022.1"/>
</dbReference>
<dbReference type="InterPro" id="IPR037219">
    <property type="entry name" value="Peptidase_M41-like"/>
</dbReference>
<evidence type="ECO:0008006" key="3">
    <source>
        <dbReference type="Google" id="ProtNLM"/>
    </source>
</evidence>
<organism evidence="1 2">
    <name type="scientific">Rouxiella badensis</name>
    <dbReference type="NCBI Taxonomy" id="1646377"/>
    <lineage>
        <taxon>Bacteria</taxon>
        <taxon>Pseudomonadati</taxon>
        <taxon>Pseudomonadota</taxon>
        <taxon>Gammaproteobacteria</taxon>
        <taxon>Enterobacterales</taxon>
        <taxon>Yersiniaceae</taxon>
        <taxon>Rouxiella</taxon>
    </lineage>
</organism>
<dbReference type="Gene3D" id="1.20.58.760">
    <property type="entry name" value="Peptidase M41"/>
    <property type="match status" value="1"/>
</dbReference>
<gene>
    <name evidence="1" type="ORF">BS640_13660</name>
</gene>